<dbReference type="PANTHER" id="PTHR45528:SF1">
    <property type="entry name" value="SENSOR HISTIDINE KINASE CPXA"/>
    <property type="match status" value="1"/>
</dbReference>
<dbReference type="eggNOG" id="COG5002">
    <property type="taxonomic scope" value="Bacteria"/>
</dbReference>
<keyword evidence="19" id="KW-1185">Reference proteome</keyword>
<evidence type="ECO:0000256" key="13">
    <source>
        <dbReference type="ARBA" id="ARBA00023136"/>
    </source>
</evidence>
<dbReference type="InterPro" id="IPR003660">
    <property type="entry name" value="HAMP_dom"/>
</dbReference>
<protein>
    <recommendedName>
        <fullName evidence="3">histidine kinase</fullName>
        <ecNumber evidence="3">2.7.13.3</ecNumber>
    </recommendedName>
</protein>
<accession>A0A080N5N8</accession>
<dbReference type="Gene3D" id="3.30.565.10">
    <property type="entry name" value="Histidine kinase-like ATPase, C-terminal domain"/>
    <property type="match status" value="1"/>
</dbReference>
<name>A0A080N5N8_9BIFI</name>
<dbReference type="FunFam" id="1.10.287.130:FF:000001">
    <property type="entry name" value="Two-component sensor histidine kinase"/>
    <property type="match status" value="1"/>
</dbReference>
<comment type="subcellular location">
    <subcellularLocation>
        <location evidence="2">Cell membrane</location>
        <topology evidence="2">Multi-pass membrane protein</topology>
    </subcellularLocation>
</comment>
<dbReference type="SMART" id="SM00387">
    <property type="entry name" value="HATPase_c"/>
    <property type="match status" value="1"/>
</dbReference>
<dbReference type="EMBL" id="ATLK01000001">
    <property type="protein sequence ID" value="KFF30844.1"/>
    <property type="molecule type" value="Genomic_DNA"/>
</dbReference>
<dbReference type="SUPFAM" id="SSF158472">
    <property type="entry name" value="HAMP domain-like"/>
    <property type="match status" value="1"/>
</dbReference>
<keyword evidence="4" id="KW-1003">Cell membrane</keyword>
<reference evidence="18 19" key="1">
    <citation type="journal article" date="2014" name="Appl. Environ. Microbiol.">
        <title>Genomic encyclopedia of type strains of the genus Bifidobacterium.</title>
        <authorList>
            <person name="Milani C."/>
            <person name="Lugli G.A."/>
            <person name="Duranti S."/>
            <person name="Turroni F."/>
            <person name="Bottacini F."/>
            <person name="Mangifesta M."/>
            <person name="Sanchez B."/>
            <person name="Viappiani A."/>
            <person name="Mancabelli L."/>
            <person name="Taminiau B."/>
            <person name="Delcenserie V."/>
            <person name="Barrangou R."/>
            <person name="Margolles A."/>
            <person name="van Sinderen D."/>
            <person name="Ventura M."/>
        </authorList>
    </citation>
    <scope>NUCLEOTIDE SEQUENCE [LARGE SCALE GENOMIC DNA]</scope>
    <source>
        <strain evidence="18 19">DSM 19703</strain>
    </source>
</reference>
<dbReference type="EC" id="2.7.13.3" evidence="3"/>
<dbReference type="InterPro" id="IPR003661">
    <property type="entry name" value="HisK_dim/P_dom"/>
</dbReference>
<dbReference type="SUPFAM" id="SSF55874">
    <property type="entry name" value="ATPase domain of HSP90 chaperone/DNA topoisomerase II/histidine kinase"/>
    <property type="match status" value="1"/>
</dbReference>
<dbReference type="InterPro" id="IPR050398">
    <property type="entry name" value="HssS/ArlS-like"/>
</dbReference>
<evidence type="ECO:0000256" key="11">
    <source>
        <dbReference type="ARBA" id="ARBA00022989"/>
    </source>
</evidence>
<evidence type="ECO:0000259" key="17">
    <source>
        <dbReference type="PROSITE" id="PS50885"/>
    </source>
</evidence>
<evidence type="ECO:0000313" key="19">
    <source>
        <dbReference type="Proteomes" id="UP000028730"/>
    </source>
</evidence>
<evidence type="ECO:0000256" key="6">
    <source>
        <dbReference type="ARBA" id="ARBA00022679"/>
    </source>
</evidence>
<keyword evidence="12" id="KW-0902">Two-component regulatory system</keyword>
<keyword evidence="9 18" id="KW-0418">Kinase</keyword>
<dbReference type="STRING" id="1341695.BBOMB_0158"/>
<dbReference type="Gene3D" id="1.10.287.130">
    <property type="match status" value="1"/>
</dbReference>
<evidence type="ECO:0000256" key="10">
    <source>
        <dbReference type="ARBA" id="ARBA00022840"/>
    </source>
</evidence>
<feature type="region of interest" description="Disordered" evidence="14">
    <location>
        <begin position="348"/>
        <end position="369"/>
    </location>
</feature>
<dbReference type="Pfam" id="PF00512">
    <property type="entry name" value="HisKA"/>
    <property type="match status" value="1"/>
</dbReference>
<dbReference type="InterPro" id="IPR036890">
    <property type="entry name" value="HATPase_C_sf"/>
</dbReference>
<comment type="caution">
    <text evidence="18">The sequence shown here is derived from an EMBL/GenBank/DDBJ whole genome shotgun (WGS) entry which is preliminary data.</text>
</comment>
<proteinExistence type="predicted"/>
<evidence type="ECO:0000256" key="8">
    <source>
        <dbReference type="ARBA" id="ARBA00022741"/>
    </source>
</evidence>
<dbReference type="SMART" id="SM00388">
    <property type="entry name" value="HisKA"/>
    <property type="match status" value="1"/>
</dbReference>
<dbReference type="PANTHER" id="PTHR45528">
    <property type="entry name" value="SENSOR HISTIDINE KINASE CPXA"/>
    <property type="match status" value="1"/>
</dbReference>
<keyword evidence="7 15" id="KW-0812">Transmembrane</keyword>
<dbReference type="PROSITE" id="PS50885">
    <property type="entry name" value="HAMP"/>
    <property type="match status" value="1"/>
</dbReference>
<dbReference type="InterPro" id="IPR004358">
    <property type="entry name" value="Sig_transdc_His_kin-like_C"/>
</dbReference>
<evidence type="ECO:0000256" key="3">
    <source>
        <dbReference type="ARBA" id="ARBA00012438"/>
    </source>
</evidence>
<dbReference type="GO" id="GO:0005524">
    <property type="term" value="F:ATP binding"/>
    <property type="evidence" value="ECO:0007669"/>
    <property type="project" value="UniProtKB-KW"/>
</dbReference>
<dbReference type="GO" id="GO:0000155">
    <property type="term" value="F:phosphorelay sensor kinase activity"/>
    <property type="evidence" value="ECO:0007669"/>
    <property type="project" value="InterPro"/>
</dbReference>
<evidence type="ECO:0000256" key="5">
    <source>
        <dbReference type="ARBA" id="ARBA00022553"/>
    </source>
</evidence>
<dbReference type="Proteomes" id="UP000028730">
    <property type="component" value="Unassembled WGS sequence"/>
</dbReference>
<dbReference type="GO" id="GO:0005886">
    <property type="term" value="C:plasma membrane"/>
    <property type="evidence" value="ECO:0007669"/>
    <property type="project" value="UniProtKB-SubCell"/>
</dbReference>
<dbReference type="AlphaFoldDB" id="A0A080N5N8"/>
<evidence type="ECO:0000256" key="4">
    <source>
        <dbReference type="ARBA" id="ARBA00022475"/>
    </source>
</evidence>
<evidence type="ECO:0000256" key="1">
    <source>
        <dbReference type="ARBA" id="ARBA00000085"/>
    </source>
</evidence>
<dbReference type="InterPro" id="IPR005467">
    <property type="entry name" value="His_kinase_dom"/>
</dbReference>
<keyword evidence="6 18" id="KW-0808">Transferase</keyword>
<dbReference type="Pfam" id="PF00672">
    <property type="entry name" value="HAMP"/>
    <property type="match status" value="1"/>
</dbReference>
<feature type="transmembrane region" description="Helical" evidence="15">
    <location>
        <begin position="31"/>
        <end position="52"/>
    </location>
</feature>
<feature type="domain" description="HAMP" evidence="17">
    <location>
        <begin position="78"/>
        <end position="132"/>
    </location>
</feature>
<evidence type="ECO:0000259" key="16">
    <source>
        <dbReference type="PROSITE" id="PS50109"/>
    </source>
</evidence>
<dbReference type="Gene3D" id="6.10.340.10">
    <property type="match status" value="1"/>
</dbReference>
<keyword evidence="11 15" id="KW-1133">Transmembrane helix</keyword>
<dbReference type="CDD" id="cd00082">
    <property type="entry name" value="HisKA"/>
    <property type="match status" value="1"/>
</dbReference>
<evidence type="ECO:0000256" key="7">
    <source>
        <dbReference type="ARBA" id="ARBA00022692"/>
    </source>
</evidence>
<comment type="catalytic activity">
    <reaction evidence="1">
        <text>ATP + protein L-histidine = ADP + protein N-phospho-L-histidine.</text>
        <dbReference type="EC" id="2.7.13.3"/>
    </reaction>
</comment>
<evidence type="ECO:0000256" key="12">
    <source>
        <dbReference type="ARBA" id="ARBA00023012"/>
    </source>
</evidence>
<sequence>MRKANMQNIREGSEKLLEKGRPVALFSSLKVELSAIIVFSTAIAFVMAWFLLKVGLSGWIAMPVTMVVALGITYVFSRGLTAPLKQMRDAAESMADGRYDVRVNADERRNDEVGQLARSFNVMAGELEHADKMRRDMVANVSHELRTPVSALQAMLENLADGVVEPTEANMNRILDQTHRLSDLIAFLLDLSRMEAGAASLNTEQFNFADFLDETVEPLEIADAGHNHNVRFRIPRSITLEGDKDRLRQLFTNVISNAFKHSDDDTDILIQAHEDHIRGTVVTNVVNFGTQIPRSERADIFRRFVKGNNGVGTESGGTGIGLSIARWAAGLHGGTVRVVDDARGPDFEITLPKHHDGDHNQGSPAPAAL</sequence>
<dbReference type="PRINTS" id="PR00344">
    <property type="entry name" value="BCTRLSENSOR"/>
</dbReference>
<evidence type="ECO:0000256" key="2">
    <source>
        <dbReference type="ARBA" id="ARBA00004651"/>
    </source>
</evidence>
<dbReference type="PROSITE" id="PS50109">
    <property type="entry name" value="HIS_KIN"/>
    <property type="match status" value="1"/>
</dbReference>
<gene>
    <name evidence="18" type="ORF">BBOMB_0158</name>
</gene>
<organism evidence="18 19">
    <name type="scientific">Bifidobacterium bombi DSM 19703</name>
    <dbReference type="NCBI Taxonomy" id="1341695"/>
    <lineage>
        <taxon>Bacteria</taxon>
        <taxon>Bacillati</taxon>
        <taxon>Actinomycetota</taxon>
        <taxon>Actinomycetes</taxon>
        <taxon>Bifidobacteriales</taxon>
        <taxon>Bifidobacteriaceae</taxon>
        <taxon>Bifidobacterium</taxon>
    </lineage>
</organism>
<feature type="compositionally biased region" description="Basic and acidic residues" evidence="14">
    <location>
        <begin position="348"/>
        <end position="359"/>
    </location>
</feature>
<keyword evidence="13 15" id="KW-0472">Membrane</keyword>
<evidence type="ECO:0000256" key="9">
    <source>
        <dbReference type="ARBA" id="ARBA00022777"/>
    </source>
</evidence>
<dbReference type="SMART" id="SM00304">
    <property type="entry name" value="HAMP"/>
    <property type="match status" value="1"/>
</dbReference>
<evidence type="ECO:0000256" key="15">
    <source>
        <dbReference type="SAM" id="Phobius"/>
    </source>
</evidence>
<feature type="domain" description="Histidine kinase" evidence="16">
    <location>
        <begin position="140"/>
        <end position="355"/>
    </location>
</feature>
<dbReference type="InterPro" id="IPR036097">
    <property type="entry name" value="HisK_dim/P_sf"/>
</dbReference>
<dbReference type="InterPro" id="IPR003594">
    <property type="entry name" value="HATPase_dom"/>
</dbReference>
<keyword evidence="5" id="KW-0597">Phosphoprotein</keyword>
<keyword evidence="10" id="KW-0067">ATP-binding</keyword>
<keyword evidence="8" id="KW-0547">Nucleotide-binding</keyword>
<dbReference type="SUPFAM" id="SSF47384">
    <property type="entry name" value="Homodimeric domain of signal transducing histidine kinase"/>
    <property type="match status" value="1"/>
</dbReference>
<feature type="transmembrane region" description="Helical" evidence="15">
    <location>
        <begin position="58"/>
        <end position="77"/>
    </location>
</feature>
<evidence type="ECO:0000256" key="14">
    <source>
        <dbReference type="SAM" id="MobiDB-lite"/>
    </source>
</evidence>
<dbReference type="CDD" id="cd06225">
    <property type="entry name" value="HAMP"/>
    <property type="match status" value="1"/>
</dbReference>
<evidence type="ECO:0000313" key="18">
    <source>
        <dbReference type="EMBL" id="KFF30844.1"/>
    </source>
</evidence>
<dbReference type="Pfam" id="PF02518">
    <property type="entry name" value="HATPase_c"/>
    <property type="match status" value="1"/>
</dbReference>